<keyword evidence="1" id="KW-1133">Transmembrane helix</keyword>
<keyword evidence="2" id="KW-0732">Signal</keyword>
<accession>A0A0B7AEJ5</accession>
<sequence>MMTIQNVMVMMVLMLGLQEGNAFDIIPCVNQLRSSLQNGMETCTAMTDYLKCVIRLTDIYKTSENDNEMLSEIKTAVDNTMRGSSANCNIDFMSIVNQLREEYQAGLIQVTQNHYSDDATAEDCMNTFTSVFQVNNMFCSQVTPFAKCIYRVTKVYKSKNINYDQLEQNIINEFAQNGIECNIDVRKLIEELRLEMKDGKDSAFIARPFQLIVLLAITVLSMYLSYY</sequence>
<feature type="transmembrane region" description="Helical" evidence="1">
    <location>
        <begin position="209"/>
        <end position="226"/>
    </location>
</feature>
<organism evidence="3">
    <name type="scientific">Arion vulgaris</name>
    <dbReference type="NCBI Taxonomy" id="1028688"/>
    <lineage>
        <taxon>Eukaryota</taxon>
        <taxon>Metazoa</taxon>
        <taxon>Spiralia</taxon>
        <taxon>Lophotrochozoa</taxon>
        <taxon>Mollusca</taxon>
        <taxon>Gastropoda</taxon>
        <taxon>Heterobranchia</taxon>
        <taxon>Euthyneura</taxon>
        <taxon>Panpulmonata</taxon>
        <taxon>Eupulmonata</taxon>
        <taxon>Stylommatophora</taxon>
        <taxon>Helicina</taxon>
        <taxon>Arionoidea</taxon>
        <taxon>Arionidae</taxon>
        <taxon>Arion</taxon>
    </lineage>
</organism>
<evidence type="ECO:0000256" key="1">
    <source>
        <dbReference type="SAM" id="Phobius"/>
    </source>
</evidence>
<keyword evidence="1" id="KW-0472">Membrane</keyword>
<evidence type="ECO:0000313" key="3">
    <source>
        <dbReference type="EMBL" id="CEK79047.1"/>
    </source>
</evidence>
<gene>
    <name evidence="3" type="primary">ORF113329</name>
</gene>
<protein>
    <submittedName>
        <fullName evidence="3">Uncharacterized protein</fullName>
    </submittedName>
</protein>
<dbReference type="EMBL" id="HACG01032182">
    <property type="protein sequence ID" value="CEK79047.1"/>
    <property type="molecule type" value="Transcribed_RNA"/>
</dbReference>
<proteinExistence type="predicted"/>
<feature type="chain" id="PRO_5002127527" evidence="2">
    <location>
        <begin position="23"/>
        <end position="227"/>
    </location>
</feature>
<dbReference type="AlphaFoldDB" id="A0A0B7AEJ5"/>
<name>A0A0B7AEJ5_9EUPU</name>
<reference evidence="3" key="1">
    <citation type="submission" date="2014-12" db="EMBL/GenBank/DDBJ databases">
        <title>Insight into the proteome of Arion vulgaris.</title>
        <authorList>
            <person name="Aradska J."/>
            <person name="Bulat T."/>
            <person name="Smidak R."/>
            <person name="Sarate P."/>
            <person name="Gangsoo J."/>
            <person name="Sialana F."/>
            <person name="Bilban M."/>
            <person name="Lubec G."/>
        </authorList>
    </citation>
    <scope>NUCLEOTIDE SEQUENCE</scope>
    <source>
        <tissue evidence="3">Skin</tissue>
    </source>
</reference>
<evidence type="ECO:0000256" key="2">
    <source>
        <dbReference type="SAM" id="SignalP"/>
    </source>
</evidence>
<feature type="signal peptide" evidence="2">
    <location>
        <begin position="1"/>
        <end position="22"/>
    </location>
</feature>
<keyword evidence="1" id="KW-0812">Transmembrane</keyword>